<dbReference type="Proteomes" id="UP001056120">
    <property type="component" value="Linkage Group LG08"/>
</dbReference>
<comment type="caution">
    <text evidence="1">The sequence shown here is derived from an EMBL/GenBank/DDBJ whole genome shotgun (WGS) entry which is preliminary data.</text>
</comment>
<keyword evidence="2" id="KW-1185">Reference proteome</keyword>
<evidence type="ECO:0000313" key="1">
    <source>
        <dbReference type="EMBL" id="KAI3808318.1"/>
    </source>
</evidence>
<sequence length="305" mass="32617">MGACCSKTDGTITSTPTPPELKIKPNPEQPEKKATAVAIVASPTEQQPLNKDVFVAIDRHPDQEARKSIDRKKNPKSGTNTDISVPATANSAGAGGVVGATVRTSSCTKEEVDAILIQCGRLSRSSSGVKPAVGETPARGWSLAKETQMLDDTKTNQIVSRTRSSQLSRDLDINPNPNPPSYASLLLEDIQNFHQKIPNGDDQMEASLHKYVTVRRGGDVDTEDKESSGSNSFAGSQQLSWMSSSWEPNSGDSTDCWTSKSRSDAGDVGVERSGEYPRNGIGRERVGVHGRSAYSLPNDAAVDSM</sequence>
<name>A0ACB9IKV5_9ASTR</name>
<accession>A0ACB9IKV5</accession>
<dbReference type="EMBL" id="CM042025">
    <property type="protein sequence ID" value="KAI3808318.1"/>
    <property type="molecule type" value="Genomic_DNA"/>
</dbReference>
<protein>
    <submittedName>
        <fullName evidence="1">Uncharacterized protein</fullName>
    </submittedName>
</protein>
<organism evidence="1 2">
    <name type="scientific">Smallanthus sonchifolius</name>
    <dbReference type="NCBI Taxonomy" id="185202"/>
    <lineage>
        <taxon>Eukaryota</taxon>
        <taxon>Viridiplantae</taxon>
        <taxon>Streptophyta</taxon>
        <taxon>Embryophyta</taxon>
        <taxon>Tracheophyta</taxon>
        <taxon>Spermatophyta</taxon>
        <taxon>Magnoliopsida</taxon>
        <taxon>eudicotyledons</taxon>
        <taxon>Gunneridae</taxon>
        <taxon>Pentapetalae</taxon>
        <taxon>asterids</taxon>
        <taxon>campanulids</taxon>
        <taxon>Asterales</taxon>
        <taxon>Asteraceae</taxon>
        <taxon>Asteroideae</taxon>
        <taxon>Heliantheae alliance</taxon>
        <taxon>Millerieae</taxon>
        <taxon>Smallanthus</taxon>
    </lineage>
</organism>
<gene>
    <name evidence="1" type="ORF">L1987_24267</name>
</gene>
<reference evidence="1 2" key="2">
    <citation type="journal article" date="2022" name="Mol. Ecol. Resour.">
        <title>The genomes of chicory, endive, great burdock and yacon provide insights into Asteraceae paleo-polyploidization history and plant inulin production.</title>
        <authorList>
            <person name="Fan W."/>
            <person name="Wang S."/>
            <person name="Wang H."/>
            <person name="Wang A."/>
            <person name="Jiang F."/>
            <person name="Liu H."/>
            <person name="Zhao H."/>
            <person name="Xu D."/>
            <person name="Zhang Y."/>
        </authorList>
    </citation>
    <scope>NUCLEOTIDE SEQUENCE [LARGE SCALE GENOMIC DNA]</scope>
    <source>
        <strain evidence="2">cv. Yunnan</strain>
        <tissue evidence="1">Leaves</tissue>
    </source>
</reference>
<reference evidence="2" key="1">
    <citation type="journal article" date="2022" name="Mol. Ecol. Resour.">
        <title>The genomes of chicory, endive, great burdock and yacon provide insights into Asteraceae palaeo-polyploidization history and plant inulin production.</title>
        <authorList>
            <person name="Fan W."/>
            <person name="Wang S."/>
            <person name="Wang H."/>
            <person name="Wang A."/>
            <person name="Jiang F."/>
            <person name="Liu H."/>
            <person name="Zhao H."/>
            <person name="Xu D."/>
            <person name="Zhang Y."/>
        </authorList>
    </citation>
    <scope>NUCLEOTIDE SEQUENCE [LARGE SCALE GENOMIC DNA]</scope>
    <source>
        <strain evidence="2">cv. Yunnan</strain>
    </source>
</reference>
<proteinExistence type="predicted"/>
<evidence type="ECO:0000313" key="2">
    <source>
        <dbReference type="Proteomes" id="UP001056120"/>
    </source>
</evidence>